<reference evidence="5 6" key="1">
    <citation type="journal article" date="2013" name="Genome Announc.">
        <title>Draft Genome Sequence of Catellicoccus marimammalium, a Novel Species Commonly Found in Gull Feces.</title>
        <authorList>
            <person name="Weigand M.R."/>
            <person name="Ryu H."/>
            <person name="Bozcek L."/>
            <person name="Konstantinidis K.T."/>
            <person name="Santo Domingo J.W."/>
        </authorList>
    </citation>
    <scope>NUCLEOTIDE SEQUENCE [LARGE SCALE GENOMIC DNA]</scope>
    <source>
        <strain evidence="5 6">M35/04/3</strain>
    </source>
</reference>
<dbReference type="eggNOG" id="COG0169">
    <property type="taxonomic scope" value="Bacteria"/>
</dbReference>
<keyword evidence="5" id="KW-0560">Oxidoreductase</keyword>
<name>K8ZB44_9ENTE</name>
<keyword evidence="6" id="KW-1185">Reference proteome</keyword>
<dbReference type="InterPro" id="IPR022893">
    <property type="entry name" value="Shikimate_DH_fam"/>
</dbReference>
<dbReference type="STRING" id="1234409.C683_0598"/>
<dbReference type="InterPro" id="IPR036291">
    <property type="entry name" value="NAD(P)-bd_dom_sf"/>
</dbReference>
<dbReference type="Gene3D" id="3.40.50.10860">
    <property type="entry name" value="Leucine Dehydrogenase, chain A, domain 1"/>
    <property type="match status" value="1"/>
</dbReference>
<dbReference type="Pfam" id="PF18317">
    <property type="entry name" value="SDH_C"/>
    <property type="match status" value="1"/>
</dbReference>
<dbReference type="Pfam" id="PF08501">
    <property type="entry name" value="Shikimate_dh_N"/>
    <property type="match status" value="1"/>
</dbReference>
<comment type="caution">
    <text evidence="5">The sequence shown here is derived from an EMBL/GenBank/DDBJ whole genome shotgun (WGS) entry which is preliminary data.</text>
</comment>
<dbReference type="EC" id="1.1.1.25" evidence="5"/>
<dbReference type="PANTHER" id="PTHR21089">
    <property type="entry name" value="SHIKIMATE DEHYDROGENASE"/>
    <property type="match status" value="1"/>
</dbReference>
<feature type="domain" description="Shikimate dehydrogenase substrate binding N-terminal" evidence="3">
    <location>
        <begin position="8"/>
        <end position="93"/>
    </location>
</feature>
<dbReference type="OrthoDB" id="9792692at2"/>
<evidence type="ECO:0000313" key="5">
    <source>
        <dbReference type="EMBL" id="EKU27267.1"/>
    </source>
</evidence>
<dbReference type="InterPro" id="IPR041121">
    <property type="entry name" value="SDH_C"/>
</dbReference>
<dbReference type="SUPFAM" id="SSF51735">
    <property type="entry name" value="NAD(P)-binding Rossmann-fold domains"/>
    <property type="match status" value="1"/>
</dbReference>
<organism evidence="5 6">
    <name type="scientific">Catellicoccus marimammalium M35/04/3</name>
    <dbReference type="NCBI Taxonomy" id="1234409"/>
    <lineage>
        <taxon>Bacteria</taxon>
        <taxon>Bacillati</taxon>
        <taxon>Bacillota</taxon>
        <taxon>Bacilli</taxon>
        <taxon>Lactobacillales</taxon>
        <taxon>Enterococcaceae</taxon>
        <taxon>Catellicoccus</taxon>
    </lineage>
</organism>
<accession>K8ZB44</accession>
<sequence length="277" mass="31667">MSKKIIALFADPVAHSFSPRMHTYGFQTWNIDAEYLLVQSTPETLQKDFQKLEAQYGEQFIGANFSFPNKKAMLTLADIKDSTVQRVGAGNTIVKEQGLWKAYNTDGKGFFLALKEKGYELKGKTLTLLGSGSAAISIIEQAPFFGITNIYVYYTKESYYQNTKEKLDFLQKETPFSYQLLPYTSQDFRKEKTDFFVNTTADSLLRRKRDSLQYPDALILDLNYVPKCSTFLKEAKAQGKETMNGLGMLVFQGALAFEKWCHHPLPTKEIWPMLEEK</sequence>
<proteinExistence type="predicted"/>
<dbReference type="GO" id="GO:0009073">
    <property type="term" value="P:aromatic amino acid family biosynthetic process"/>
    <property type="evidence" value="ECO:0007669"/>
    <property type="project" value="UniProtKB-KW"/>
</dbReference>
<evidence type="ECO:0000313" key="6">
    <source>
        <dbReference type="Proteomes" id="UP000016057"/>
    </source>
</evidence>
<dbReference type="GO" id="GO:0009423">
    <property type="term" value="P:chorismate biosynthetic process"/>
    <property type="evidence" value="ECO:0007669"/>
    <property type="project" value="TreeGrafter"/>
</dbReference>
<dbReference type="InterPro" id="IPR046346">
    <property type="entry name" value="Aminoacid_DH-like_N_sf"/>
</dbReference>
<evidence type="ECO:0000259" key="4">
    <source>
        <dbReference type="Pfam" id="PF18317"/>
    </source>
</evidence>
<dbReference type="EMBL" id="AMYT01000017">
    <property type="protein sequence ID" value="EKU27267.1"/>
    <property type="molecule type" value="Genomic_DNA"/>
</dbReference>
<feature type="domain" description="SDH C-terminal" evidence="4">
    <location>
        <begin position="245"/>
        <end position="270"/>
    </location>
</feature>
<dbReference type="PATRIC" id="fig|1234409.3.peg.548"/>
<dbReference type="InterPro" id="IPR013708">
    <property type="entry name" value="Shikimate_DH-bd_N"/>
</dbReference>
<dbReference type="PANTHER" id="PTHR21089:SF1">
    <property type="entry name" value="BIFUNCTIONAL 3-DEHYDROQUINATE DEHYDRATASE_SHIKIMATE DEHYDROGENASE, CHLOROPLASTIC"/>
    <property type="match status" value="1"/>
</dbReference>
<protein>
    <submittedName>
        <fullName evidence="5">Shikimate 5-dehydrogenase I alpha</fullName>
        <ecNumber evidence="5">1.1.1.25</ecNumber>
    </submittedName>
</protein>
<dbReference type="CDD" id="cd01065">
    <property type="entry name" value="NAD_bind_Shikimate_DH"/>
    <property type="match status" value="1"/>
</dbReference>
<keyword evidence="2" id="KW-0057">Aromatic amino acid biosynthesis</keyword>
<evidence type="ECO:0000256" key="1">
    <source>
        <dbReference type="ARBA" id="ARBA00004871"/>
    </source>
</evidence>
<keyword evidence="2" id="KW-0028">Amino-acid biosynthesis</keyword>
<comment type="pathway">
    <text evidence="1">Metabolic intermediate biosynthesis; chorismate biosynthesis; chorismate from D-erythrose 4-phosphate and phosphoenolpyruvate: step 4/7.</text>
</comment>
<dbReference type="Gene3D" id="3.40.50.720">
    <property type="entry name" value="NAD(P)-binding Rossmann-like Domain"/>
    <property type="match status" value="1"/>
</dbReference>
<dbReference type="Proteomes" id="UP000016057">
    <property type="component" value="Unassembled WGS sequence"/>
</dbReference>
<evidence type="ECO:0000259" key="3">
    <source>
        <dbReference type="Pfam" id="PF08501"/>
    </source>
</evidence>
<dbReference type="SUPFAM" id="SSF53223">
    <property type="entry name" value="Aminoacid dehydrogenase-like, N-terminal domain"/>
    <property type="match status" value="1"/>
</dbReference>
<dbReference type="AlphaFoldDB" id="K8ZB44"/>
<dbReference type="GO" id="GO:0019632">
    <property type="term" value="P:shikimate metabolic process"/>
    <property type="evidence" value="ECO:0007669"/>
    <property type="project" value="TreeGrafter"/>
</dbReference>
<gene>
    <name evidence="5" type="ORF">C683_0598</name>
</gene>
<dbReference type="RefSeq" id="WP_009489871.1">
    <property type="nucleotide sequence ID" value="NZ_AMYT01000017.1"/>
</dbReference>
<dbReference type="GO" id="GO:0004764">
    <property type="term" value="F:shikimate 3-dehydrogenase (NADP+) activity"/>
    <property type="evidence" value="ECO:0007669"/>
    <property type="project" value="UniProtKB-EC"/>
</dbReference>
<evidence type="ECO:0000256" key="2">
    <source>
        <dbReference type="ARBA" id="ARBA00023141"/>
    </source>
</evidence>